<dbReference type="AlphaFoldDB" id="A0AAF3FLT9"/>
<accession>A0AAF3FLT9</accession>
<evidence type="ECO:0000313" key="3">
    <source>
        <dbReference type="WBParaSite" id="MBELARI_LOCUS7718"/>
    </source>
</evidence>
<feature type="chain" id="PRO_5042204048" evidence="1">
    <location>
        <begin position="20"/>
        <end position="70"/>
    </location>
</feature>
<keyword evidence="1" id="KW-0732">Signal</keyword>
<evidence type="ECO:0000313" key="2">
    <source>
        <dbReference type="Proteomes" id="UP000887575"/>
    </source>
</evidence>
<name>A0AAF3FLT9_9BILA</name>
<proteinExistence type="predicted"/>
<keyword evidence="2" id="KW-1185">Reference proteome</keyword>
<dbReference type="WBParaSite" id="MBELARI_LOCUS7718">
    <property type="protein sequence ID" value="MBELARI_LOCUS7718"/>
    <property type="gene ID" value="MBELARI_LOCUS7718"/>
</dbReference>
<feature type="signal peptide" evidence="1">
    <location>
        <begin position="1"/>
        <end position="19"/>
    </location>
</feature>
<dbReference type="Proteomes" id="UP000887575">
    <property type="component" value="Unassembled WGS sequence"/>
</dbReference>
<sequence>MRLILCLMLSMALLAVTMGSHFGKREVHAEENDEMHQRVKNHIVSHQCHRKYHYEKHLCCQQFPNDYHCL</sequence>
<protein>
    <submittedName>
        <fullName evidence="3">Uncharacterized protein</fullName>
    </submittedName>
</protein>
<reference evidence="3" key="1">
    <citation type="submission" date="2024-02" db="UniProtKB">
        <authorList>
            <consortium name="WormBaseParasite"/>
        </authorList>
    </citation>
    <scope>IDENTIFICATION</scope>
</reference>
<evidence type="ECO:0000256" key="1">
    <source>
        <dbReference type="SAM" id="SignalP"/>
    </source>
</evidence>
<organism evidence="2 3">
    <name type="scientific">Mesorhabditis belari</name>
    <dbReference type="NCBI Taxonomy" id="2138241"/>
    <lineage>
        <taxon>Eukaryota</taxon>
        <taxon>Metazoa</taxon>
        <taxon>Ecdysozoa</taxon>
        <taxon>Nematoda</taxon>
        <taxon>Chromadorea</taxon>
        <taxon>Rhabditida</taxon>
        <taxon>Rhabditina</taxon>
        <taxon>Rhabditomorpha</taxon>
        <taxon>Rhabditoidea</taxon>
        <taxon>Rhabditidae</taxon>
        <taxon>Mesorhabditinae</taxon>
        <taxon>Mesorhabditis</taxon>
    </lineage>
</organism>